<dbReference type="Gene3D" id="3.40.50.11090">
    <property type="match status" value="1"/>
</dbReference>
<dbReference type="Pfam" id="PF00534">
    <property type="entry name" value="Glycos_transf_1"/>
    <property type="match status" value="1"/>
</dbReference>
<keyword evidence="3" id="KW-0328">Glycosyltransferase</keyword>
<dbReference type="CDD" id="cd03801">
    <property type="entry name" value="GT4_PimA-like"/>
    <property type="match status" value="1"/>
</dbReference>
<keyword evidence="4" id="KW-1185">Reference proteome</keyword>
<dbReference type="PANTHER" id="PTHR46401:SF2">
    <property type="entry name" value="GLYCOSYLTRANSFERASE WBBK-RELATED"/>
    <property type="match status" value="1"/>
</dbReference>
<proteinExistence type="predicted"/>
<sequence>MTRITFLMPQLSLNGGIRVIGEYGRELTRQGHDVAFVAREPQQPRLRDILRGRAFRRRSGEDLSDYFFDVADRLRTFPARRKLRASDLPDADFLVCSWWETVEWAAPMPASKGRLAHLMQGYEMFPWVPRDRVARTYEADTIKVAVSRWIADMVETNHGRTADAVIHNAVDAARFAFRPTRENDCLTLGMVYSQPSIKNSDLAFPLLDLLAARGIKAKLVVFGTDQPADEHLSRADTVFHRRPDQSRIPSIYQGCDLWLFPSLEEGFGLPLIEAMACGTPVVSGIAGVAPELVRDAVNGYLCDPTPDSFAAAITRYMDLSPAARQEMSRAAHQTVANWSWTDAAGQFIRTLDADHGPANARRG</sequence>
<dbReference type="PANTHER" id="PTHR46401">
    <property type="entry name" value="GLYCOSYLTRANSFERASE WBBK-RELATED"/>
    <property type="match status" value="1"/>
</dbReference>
<feature type="domain" description="Glycosyl transferase family 1" evidence="2">
    <location>
        <begin position="198"/>
        <end position="332"/>
    </location>
</feature>
<reference evidence="4" key="1">
    <citation type="submission" date="2023-07" db="EMBL/GenBank/DDBJ databases">
        <title>Characterization of two Paracoccaceae strains isolated from Phycosphere and proposal of Xinfangfangia lacusdiani sp. nov.</title>
        <authorList>
            <person name="Deng Y."/>
            <person name="Zhang Y.Q."/>
        </authorList>
    </citation>
    <scope>NUCLEOTIDE SEQUENCE [LARGE SCALE GENOMIC DNA]</scope>
    <source>
        <strain evidence="4">CPCC 101403</strain>
    </source>
</reference>
<dbReference type="Gene3D" id="3.40.50.2000">
    <property type="entry name" value="Glycogen Phosphorylase B"/>
    <property type="match status" value="1"/>
</dbReference>
<name>A0ABU3EAX9_9RHOB</name>
<dbReference type="SUPFAM" id="SSF53756">
    <property type="entry name" value="UDP-Glycosyltransferase/glycogen phosphorylase"/>
    <property type="match status" value="1"/>
</dbReference>
<dbReference type="Proteomes" id="UP001251085">
    <property type="component" value="Unassembled WGS sequence"/>
</dbReference>
<dbReference type="GO" id="GO:0016757">
    <property type="term" value="F:glycosyltransferase activity"/>
    <property type="evidence" value="ECO:0007669"/>
    <property type="project" value="UniProtKB-KW"/>
</dbReference>
<dbReference type="EC" id="2.4.-.-" evidence="3"/>
<dbReference type="EMBL" id="JAVRQI010000004">
    <property type="protein sequence ID" value="MDT1061374.1"/>
    <property type="molecule type" value="Genomic_DNA"/>
</dbReference>
<evidence type="ECO:0000313" key="3">
    <source>
        <dbReference type="EMBL" id="MDT1061374.1"/>
    </source>
</evidence>
<dbReference type="InterPro" id="IPR001296">
    <property type="entry name" value="Glyco_trans_1"/>
</dbReference>
<accession>A0ABU3EAX9</accession>
<organism evidence="3 4">
    <name type="scientific">Paracoccus broussonetiae</name>
    <dbReference type="NCBI Taxonomy" id="3075834"/>
    <lineage>
        <taxon>Bacteria</taxon>
        <taxon>Pseudomonadati</taxon>
        <taxon>Pseudomonadota</taxon>
        <taxon>Alphaproteobacteria</taxon>
        <taxon>Rhodobacterales</taxon>
        <taxon>Paracoccaceae</taxon>
        <taxon>Paracoccus</taxon>
    </lineage>
</organism>
<protein>
    <submittedName>
        <fullName evidence="3">Glycosyltransferase family 4 protein</fullName>
        <ecNumber evidence="3">2.4.-.-</ecNumber>
    </submittedName>
</protein>
<evidence type="ECO:0000256" key="1">
    <source>
        <dbReference type="ARBA" id="ARBA00022679"/>
    </source>
</evidence>
<gene>
    <name evidence="3" type="ORF">RM190_05835</name>
</gene>
<evidence type="ECO:0000313" key="4">
    <source>
        <dbReference type="Proteomes" id="UP001251085"/>
    </source>
</evidence>
<dbReference type="RefSeq" id="WP_311758478.1">
    <property type="nucleotide sequence ID" value="NZ_JAVRQI010000004.1"/>
</dbReference>
<comment type="caution">
    <text evidence="3">The sequence shown here is derived from an EMBL/GenBank/DDBJ whole genome shotgun (WGS) entry which is preliminary data.</text>
</comment>
<evidence type="ECO:0000259" key="2">
    <source>
        <dbReference type="Pfam" id="PF00534"/>
    </source>
</evidence>
<keyword evidence="1 3" id="KW-0808">Transferase</keyword>